<name>A0A375I9Z1_9BURK</name>
<proteinExistence type="predicted"/>
<gene>
    <name evidence="1" type="ORF">CT19425_40056</name>
</gene>
<organism evidence="1 2">
    <name type="scientific">Cupriavidus taiwanensis</name>
    <dbReference type="NCBI Taxonomy" id="164546"/>
    <lineage>
        <taxon>Bacteria</taxon>
        <taxon>Pseudomonadati</taxon>
        <taxon>Pseudomonadota</taxon>
        <taxon>Betaproteobacteria</taxon>
        <taxon>Burkholderiales</taxon>
        <taxon>Burkholderiaceae</taxon>
        <taxon>Cupriavidus</taxon>
    </lineage>
</organism>
<evidence type="ECO:0000313" key="1">
    <source>
        <dbReference type="EMBL" id="SPK71616.1"/>
    </source>
</evidence>
<evidence type="ECO:0000313" key="2">
    <source>
        <dbReference type="Proteomes" id="UP000255505"/>
    </source>
</evidence>
<dbReference type="EMBL" id="LT991976">
    <property type="protein sequence ID" value="SPK71616.1"/>
    <property type="molecule type" value="Genomic_DNA"/>
</dbReference>
<reference evidence="1 2" key="1">
    <citation type="submission" date="2018-01" db="EMBL/GenBank/DDBJ databases">
        <authorList>
            <person name="Gaut B.S."/>
            <person name="Morton B.R."/>
            <person name="Clegg M.T."/>
            <person name="Duvall M.R."/>
        </authorList>
    </citation>
    <scope>NUCLEOTIDE SEQUENCE [LARGE SCALE GENOMIC DNA]</scope>
    <source>
        <strain evidence="1">Cupriavidus taiwanensis LMG 19425</strain>
    </source>
</reference>
<accession>A0A375I9Z1</accession>
<protein>
    <submittedName>
        <fullName evidence="1">Uncharacterized protein</fullName>
    </submittedName>
</protein>
<dbReference type="Proteomes" id="UP000255505">
    <property type="component" value="Chromosome I"/>
</dbReference>
<dbReference type="AlphaFoldDB" id="A0A375I9Z1"/>
<sequence length="57" mass="5684">MVVRGGKGGLNVTGRTITSGCTLARGKRGIQAVAVILPDQAGTKSRIHDDAGGGHGD</sequence>